<reference evidence="1 2" key="1">
    <citation type="submission" date="2017-08" db="EMBL/GenBank/DDBJ databases">
        <title>Pleomorphomonas carboxidotrophicus sp. nov., a new mesophilic hydrogenogenic carboxidotroph.</title>
        <authorList>
            <person name="Esquivel-Elizondo S."/>
            <person name="Krajmalnik-Brown R."/>
            <person name="Maldonado J."/>
        </authorList>
    </citation>
    <scope>NUCLEOTIDE SEQUENCE [LARGE SCALE GENOMIC DNA]</scope>
    <source>
        <strain evidence="1 2">SVCO-16</strain>
    </source>
</reference>
<protein>
    <recommendedName>
        <fullName evidence="3">Cation transporter</fullName>
    </recommendedName>
</protein>
<evidence type="ECO:0000313" key="2">
    <source>
        <dbReference type="Proteomes" id="UP000231070"/>
    </source>
</evidence>
<keyword evidence="2" id="KW-1185">Reference proteome</keyword>
<dbReference type="OrthoDB" id="9131875at2"/>
<proteinExistence type="predicted"/>
<name>A0A2G9X0L6_9HYPH</name>
<dbReference type="Proteomes" id="UP000231070">
    <property type="component" value="Unassembled WGS sequence"/>
</dbReference>
<sequence length="98" mass="10359">MVAALSIAHHIPGRIRLRLSGDVASAPSGAAERVLRFARIAQDVPGIRSAKLNPLARSCVVEYDPAAIPPAAWENLAQGERTEPAERLLRLLVASSGA</sequence>
<evidence type="ECO:0000313" key="1">
    <source>
        <dbReference type="EMBL" id="PIP00509.1"/>
    </source>
</evidence>
<gene>
    <name evidence="1" type="ORF">CJ014_05655</name>
</gene>
<dbReference type="EMBL" id="NQVN01000002">
    <property type="protein sequence ID" value="PIP00509.1"/>
    <property type="molecule type" value="Genomic_DNA"/>
</dbReference>
<organism evidence="1 2">
    <name type="scientific">Pleomorphomonas carboxyditropha</name>
    <dbReference type="NCBI Taxonomy" id="2023338"/>
    <lineage>
        <taxon>Bacteria</taxon>
        <taxon>Pseudomonadati</taxon>
        <taxon>Pseudomonadota</taxon>
        <taxon>Alphaproteobacteria</taxon>
        <taxon>Hyphomicrobiales</taxon>
        <taxon>Pleomorphomonadaceae</taxon>
        <taxon>Pleomorphomonas</taxon>
    </lineage>
</organism>
<accession>A0A2G9X0L6</accession>
<evidence type="ECO:0008006" key="3">
    <source>
        <dbReference type="Google" id="ProtNLM"/>
    </source>
</evidence>
<comment type="caution">
    <text evidence="1">The sequence shown here is derived from an EMBL/GenBank/DDBJ whole genome shotgun (WGS) entry which is preliminary data.</text>
</comment>
<dbReference type="AlphaFoldDB" id="A0A2G9X0L6"/>